<dbReference type="EMBL" id="METE01000011">
    <property type="protein sequence ID" value="OGB85061.1"/>
    <property type="molecule type" value="Genomic_DNA"/>
</dbReference>
<name>A0A1F4PN02_UNCK3</name>
<evidence type="ECO:0000313" key="3">
    <source>
        <dbReference type="Proteomes" id="UP000179010"/>
    </source>
</evidence>
<organism evidence="2 3">
    <name type="scientific">candidate division Kazan bacterium RIFCSPLOWO2_01_FULL_48_13</name>
    <dbReference type="NCBI Taxonomy" id="1798539"/>
    <lineage>
        <taxon>Bacteria</taxon>
        <taxon>Bacteria division Kazan-3B-28</taxon>
    </lineage>
</organism>
<proteinExistence type="predicted"/>
<dbReference type="STRING" id="1798539.A2994_00395"/>
<sequence length="86" mass="9352">MYDDDDKDQVLGGRRPGEASGPEGDTTDDAEEDDDLTGDELTPKKPASDDIDDEDLGDDLDDDLEKPVAKEDDDDLPVGFHAVDEE</sequence>
<reference evidence="2 3" key="1">
    <citation type="journal article" date="2016" name="Nat. Commun.">
        <title>Thousands of microbial genomes shed light on interconnected biogeochemical processes in an aquifer system.</title>
        <authorList>
            <person name="Anantharaman K."/>
            <person name="Brown C.T."/>
            <person name="Hug L.A."/>
            <person name="Sharon I."/>
            <person name="Castelle C.J."/>
            <person name="Probst A.J."/>
            <person name="Thomas B.C."/>
            <person name="Singh A."/>
            <person name="Wilkins M.J."/>
            <person name="Karaoz U."/>
            <person name="Brodie E.L."/>
            <person name="Williams K.H."/>
            <person name="Hubbard S.S."/>
            <person name="Banfield J.F."/>
        </authorList>
    </citation>
    <scope>NUCLEOTIDE SEQUENCE [LARGE SCALE GENOMIC DNA]</scope>
</reference>
<feature type="region of interest" description="Disordered" evidence="1">
    <location>
        <begin position="1"/>
        <end position="86"/>
    </location>
</feature>
<dbReference type="Proteomes" id="UP000179010">
    <property type="component" value="Unassembled WGS sequence"/>
</dbReference>
<feature type="compositionally biased region" description="Acidic residues" evidence="1">
    <location>
        <begin position="25"/>
        <end position="38"/>
    </location>
</feature>
<evidence type="ECO:0000313" key="2">
    <source>
        <dbReference type="EMBL" id="OGB85061.1"/>
    </source>
</evidence>
<comment type="caution">
    <text evidence="2">The sequence shown here is derived from an EMBL/GenBank/DDBJ whole genome shotgun (WGS) entry which is preliminary data.</text>
</comment>
<feature type="compositionally biased region" description="Acidic residues" evidence="1">
    <location>
        <begin position="49"/>
        <end position="64"/>
    </location>
</feature>
<protein>
    <submittedName>
        <fullName evidence="2">Uncharacterized protein</fullName>
    </submittedName>
</protein>
<gene>
    <name evidence="2" type="ORF">A2994_00395</name>
</gene>
<accession>A0A1F4PN02</accession>
<dbReference type="AlphaFoldDB" id="A0A1F4PN02"/>
<evidence type="ECO:0000256" key="1">
    <source>
        <dbReference type="SAM" id="MobiDB-lite"/>
    </source>
</evidence>